<sequence length="231" mass="25514">MDDPDLQITDRISRTKPMHQLYKKPLYFQKNFALALLLGSLGTNTSAQLLKERTLWNDSWRNELFSSAPEGKWGKWGGKWGKWGAPEGKLGTNSSAQLLKNELFGSAPKAPEGTNSSTQLLKVNGQRGSQSEWPLELIWEQKGLAWELLGNGKALLGNSWGTERPYLGTLGERKGLVWELLGNGKALLGNSWGTERPCLRTLGEHGKALGMVGIGSGVLDFVVMCRARMIY</sequence>
<evidence type="ECO:0000313" key="2">
    <source>
        <dbReference type="Proteomes" id="UP000265703"/>
    </source>
</evidence>
<dbReference type="AlphaFoldDB" id="A0A397TEX0"/>
<accession>A0A397TEX0</accession>
<comment type="caution">
    <text evidence="1">The sequence shown here is derived from an EMBL/GenBank/DDBJ whole genome shotgun (WGS) entry which is preliminary data.</text>
</comment>
<organism evidence="1 2">
    <name type="scientific">Glomus cerebriforme</name>
    <dbReference type="NCBI Taxonomy" id="658196"/>
    <lineage>
        <taxon>Eukaryota</taxon>
        <taxon>Fungi</taxon>
        <taxon>Fungi incertae sedis</taxon>
        <taxon>Mucoromycota</taxon>
        <taxon>Glomeromycotina</taxon>
        <taxon>Glomeromycetes</taxon>
        <taxon>Glomerales</taxon>
        <taxon>Glomeraceae</taxon>
        <taxon>Glomus</taxon>
    </lineage>
</organism>
<name>A0A397TEX0_9GLOM</name>
<gene>
    <name evidence="1" type="ORF">C1645_817247</name>
</gene>
<dbReference type="EMBL" id="QKYT01000069">
    <property type="protein sequence ID" value="RIA95015.1"/>
    <property type="molecule type" value="Genomic_DNA"/>
</dbReference>
<proteinExistence type="predicted"/>
<reference evidence="1 2" key="1">
    <citation type="submission" date="2018-06" db="EMBL/GenBank/DDBJ databases">
        <title>Comparative genomics reveals the genomic features of Rhizophagus irregularis, R. cerebriforme, R. diaphanum and Gigaspora rosea, and their symbiotic lifestyle signature.</title>
        <authorList>
            <person name="Morin E."/>
            <person name="San Clemente H."/>
            <person name="Chen E.C.H."/>
            <person name="De La Providencia I."/>
            <person name="Hainaut M."/>
            <person name="Kuo A."/>
            <person name="Kohler A."/>
            <person name="Murat C."/>
            <person name="Tang N."/>
            <person name="Roy S."/>
            <person name="Loubradou J."/>
            <person name="Henrissat B."/>
            <person name="Grigoriev I.V."/>
            <person name="Corradi N."/>
            <person name="Roux C."/>
            <person name="Martin F.M."/>
        </authorList>
    </citation>
    <scope>NUCLEOTIDE SEQUENCE [LARGE SCALE GENOMIC DNA]</scope>
    <source>
        <strain evidence="1 2">DAOM 227022</strain>
    </source>
</reference>
<protein>
    <submittedName>
        <fullName evidence="1">Uncharacterized protein</fullName>
    </submittedName>
</protein>
<keyword evidence="2" id="KW-1185">Reference proteome</keyword>
<evidence type="ECO:0000313" key="1">
    <source>
        <dbReference type="EMBL" id="RIA95015.1"/>
    </source>
</evidence>
<dbReference type="Proteomes" id="UP000265703">
    <property type="component" value="Unassembled WGS sequence"/>
</dbReference>